<dbReference type="EMBL" id="JAEUGD010000061">
    <property type="protein sequence ID" value="MBL6448394.1"/>
    <property type="molecule type" value="Genomic_DNA"/>
</dbReference>
<dbReference type="GO" id="GO:0016740">
    <property type="term" value="F:transferase activity"/>
    <property type="evidence" value="ECO:0007669"/>
    <property type="project" value="UniProtKB-KW"/>
</dbReference>
<sequence length="324" mass="36358">MEKKIKILDPTIREAGYLNGFKFSIEEVKSFIDISKRIGTDIIEIGHGLGPGNELPLHSHEEYVYEAKQHDESTSISIFGLAGLCKKTHLQSIIKSGLDVFRVGFVGFENTPFPFREALPLLEEAKKQGLFTCLNVLDTYRIKDKELIEVCNTVAELSPDVIYIVDSSGALTDKEIGKKIEILSEHSDSEIGYHGHDNLRLATYNSVYGAREGCTYLDATFMGMGRGAGNANLEVLIALLERYGMREADFVKLYEASKKVANLFNKDTEILEHATLGYYGVMDYIGDKLDKSDNRAYVEILSKLDKLDTPFIPEEEIKLCHENI</sequence>
<dbReference type="SUPFAM" id="SSF51569">
    <property type="entry name" value="Aldolase"/>
    <property type="match status" value="1"/>
</dbReference>
<accession>A0A937FYK4</accession>
<evidence type="ECO:0000259" key="3">
    <source>
        <dbReference type="PROSITE" id="PS50991"/>
    </source>
</evidence>
<evidence type="ECO:0000256" key="2">
    <source>
        <dbReference type="ARBA" id="ARBA00022679"/>
    </source>
</evidence>
<keyword evidence="5" id="KW-1185">Reference proteome</keyword>
<name>A0A937FYK4_9BACT</name>
<organism evidence="4 5">
    <name type="scientific">Fulvivirga marina</name>
    <dbReference type="NCBI Taxonomy" id="2494733"/>
    <lineage>
        <taxon>Bacteria</taxon>
        <taxon>Pseudomonadati</taxon>
        <taxon>Bacteroidota</taxon>
        <taxon>Cytophagia</taxon>
        <taxon>Cytophagales</taxon>
        <taxon>Fulvivirgaceae</taxon>
        <taxon>Fulvivirga</taxon>
    </lineage>
</organism>
<gene>
    <name evidence="4" type="ORF">JMN32_18920</name>
</gene>
<reference evidence="4" key="1">
    <citation type="submission" date="2021-01" db="EMBL/GenBank/DDBJ databases">
        <title>Fulvivirga kasyanovii gen. nov., sp nov., a novel member of the phylum Bacteroidetes isolated from seawater in a mussel farm.</title>
        <authorList>
            <person name="Zhao L.-H."/>
            <person name="Wang Z.-J."/>
        </authorList>
    </citation>
    <scope>NUCLEOTIDE SEQUENCE</scope>
    <source>
        <strain evidence="4">29W222</strain>
    </source>
</reference>
<dbReference type="PROSITE" id="PS50991">
    <property type="entry name" value="PYR_CT"/>
    <property type="match status" value="1"/>
</dbReference>
<comment type="caution">
    <text evidence="4">The sequence shown here is derived from an EMBL/GenBank/DDBJ whole genome shotgun (WGS) entry which is preliminary data.</text>
</comment>
<dbReference type="Proteomes" id="UP000614216">
    <property type="component" value="Unassembled WGS sequence"/>
</dbReference>
<evidence type="ECO:0000313" key="4">
    <source>
        <dbReference type="EMBL" id="MBL6448394.1"/>
    </source>
</evidence>
<feature type="domain" description="Pyruvate carboxyltransferase" evidence="3">
    <location>
        <begin position="5"/>
        <end position="257"/>
    </location>
</feature>
<dbReference type="AlphaFoldDB" id="A0A937FYK4"/>
<dbReference type="PANTHER" id="PTHR42880">
    <property type="entry name" value="HOMOCITRATE SYNTHASE"/>
    <property type="match status" value="1"/>
</dbReference>
<dbReference type="Pfam" id="PF00682">
    <property type="entry name" value="HMGL-like"/>
    <property type="match status" value="1"/>
</dbReference>
<evidence type="ECO:0000256" key="1">
    <source>
        <dbReference type="ARBA" id="ARBA00006154"/>
    </source>
</evidence>
<comment type="similarity">
    <text evidence="1">Belongs to the alpha-IPM synthase/homocitrate synthase family.</text>
</comment>
<proteinExistence type="inferred from homology"/>
<keyword evidence="2" id="KW-0808">Transferase</keyword>
<evidence type="ECO:0000313" key="5">
    <source>
        <dbReference type="Proteomes" id="UP000614216"/>
    </source>
</evidence>
<dbReference type="InterPro" id="IPR000891">
    <property type="entry name" value="PYR_CT"/>
</dbReference>
<dbReference type="PANTHER" id="PTHR42880:SF1">
    <property type="entry name" value="ISOPROPYLMALATE_HOMOCITRATE_CITRAMALATE SYNTHASE FAMILY PROTEIN"/>
    <property type="match status" value="1"/>
</dbReference>
<dbReference type="Gene3D" id="3.20.20.70">
    <property type="entry name" value="Aldolase class I"/>
    <property type="match status" value="1"/>
</dbReference>
<dbReference type="InterPro" id="IPR013785">
    <property type="entry name" value="Aldolase_TIM"/>
</dbReference>
<protein>
    <recommendedName>
        <fullName evidence="3">Pyruvate carboxyltransferase domain-containing protein</fullName>
    </recommendedName>
</protein>